<protein>
    <submittedName>
        <fullName evidence="1">Uncharacterized protein</fullName>
    </submittedName>
</protein>
<dbReference type="Proteomes" id="UP000474042">
    <property type="component" value="Unassembled WGS sequence"/>
</dbReference>
<sequence length="115" mass="13057">MEFYMSKNSGFFDDIKKDFKNIYKHGKKAVKGFSGGHRHEHDDDCGNCCSGYGGRRPRCFGGPPFFKPGRSPWFYILLCPKMCVVWLMLLVLLLCGVSLYGIIVIILLGIIFILI</sequence>
<proteinExistence type="predicted"/>
<gene>
    <name evidence="1" type="ORF">GND98_008530</name>
</gene>
<comment type="caution">
    <text evidence="1">The sequence shown here is derived from an EMBL/GenBank/DDBJ whole genome shotgun (WGS) entry which is preliminary data.</text>
</comment>
<accession>A0A6L9EN28</accession>
<dbReference type="AlphaFoldDB" id="A0A6L9EN28"/>
<reference evidence="1 2" key="1">
    <citation type="submission" date="2020-01" db="EMBL/GenBank/DDBJ databases">
        <title>Genome sequence of a 1,3-propanediol producer, Clostridium butyricum S3.</title>
        <authorList>
            <person name="Zhou J."/>
        </authorList>
    </citation>
    <scope>NUCLEOTIDE SEQUENCE [LARGE SCALE GENOMIC DNA]</scope>
    <source>
        <strain evidence="1 2">S3</strain>
    </source>
</reference>
<evidence type="ECO:0000313" key="2">
    <source>
        <dbReference type="Proteomes" id="UP000474042"/>
    </source>
</evidence>
<dbReference type="EMBL" id="WOFV02000021">
    <property type="protein sequence ID" value="NAS17922.1"/>
    <property type="molecule type" value="Genomic_DNA"/>
</dbReference>
<dbReference type="RefSeq" id="WP_124229671.1">
    <property type="nucleotide sequence ID" value="NZ_RQKF01000004.1"/>
</dbReference>
<evidence type="ECO:0000313" key="1">
    <source>
        <dbReference type="EMBL" id="NAS17922.1"/>
    </source>
</evidence>
<name>A0A6L9EN28_CLOBU</name>
<organism evidence="1 2">
    <name type="scientific">Clostridium butyricum</name>
    <dbReference type="NCBI Taxonomy" id="1492"/>
    <lineage>
        <taxon>Bacteria</taxon>
        <taxon>Bacillati</taxon>
        <taxon>Bacillota</taxon>
        <taxon>Clostridia</taxon>
        <taxon>Eubacteriales</taxon>
        <taxon>Clostridiaceae</taxon>
        <taxon>Clostridium</taxon>
    </lineage>
</organism>